<evidence type="ECO:0000313" key="2">
    <source>
        <dbReference type="EMBL" id="JAS24004.1"/>
    </source>
</evidence>
<sequence length="137" mass="15531">MTKTYSCPKVVKDYNSFMGGVDKADHLRSLYPVDSKSRKWWHRLFWEFTGFSGSSWTSVLRAFSQTKRGGSSTSPFLKMSERATGGFTGQLLWNLMGGAKSAVKEIQSRPHSKGFNSKVFLCVNEKKNCFAEYYGIE</sequence>
<protein>
    <recommendedName>
        <fullName evidence="1">PiggyBac transposable element-derived protein domain-containing protein</fullName>
    </recommendedName>
</protein>
<dbReference type="AlphaFoldDB" id="A0A1B6DE87"/>
<organism evidence="2">
    <name type="scientific">Clastoptera arizonana</name>
    <name type="common">Arizona spittle bug</name>
    <dbReference type="NCBI Taxonomy" id="38151"/>
    <lineage>
        <taxon>Eukaryota</taxon>
        <taxon>Metazoa</taxon>
        <taxon>Ecdysozoa</taxon>
        <taxon>Arthropoda</taxon>
        <taxon>Hexapoda</taxon>
        <taxon>Insecta</taxon>
        <taxon>Pterygota</taxon>
        <taxon>Neoptera</taxon>
        <taxon>Paraneoptera</taxon>
        <taxon>Hemiptera</taxon>
        <taxon>Auchenorrhyncha</taxon>
        <taxon>Cercopoidea</taxon>
        <taxon>Clastopteridae</taxon>
        <taxon>Clastoptera</taxon>
    </lineage>
</organism>
<dbReference type="EMBL" id="GEDC01013294">
    <property type="protein sequence ID" value="JAS24004.1"/>
    <property type="molecule type" value="Transcribed_RNA"/>
</dbReference>
<dbReference type="PANTHER" id="PTHR47272">
    <property type="entry name" value="DDE_TNP_1_7 DOMAIN-CONTAINING PROTEIN"/>
    <property type="match status" value="1"/>
</dbReference>
<name>A0A1B6DE87_9HEMI</name>
<reference evidence="2" key="1">
    <citation type="submission" date="2015-12" db="EMBL/GenBank/DDBJ databases">
        <title>De novo transcriptome assembly of four potential Pierce s Disease insect vectors from Arizona vineyards.</title>
        <authorList>
            <person name="Tassone E.E."/>
        </authorList>
    </citation>
    <scope>NUCLEOTIDE SEQUENCE</scope>
</reference>
<dbReference type="Pfam" id="PF13843">
    <property type="entry name" value="DDE_Tnp_1_7"/>
    <property type="match status" value="1"/>
</dbReference>
<gene>
    <name evidence="2" type="ORF">g.3387</name>
</gene>
<accession>A0A1B6DE87</accession>
<dbReference type="PANTHER" id="PTHR47272:SF1">
    <property type="entry name" value="PIGGYBAC TRANSPOSABLE ELEMENT-DERIVED PROTEIN 3-LIKE"/>
    <property type="match status" value="1"/>
</dbReference>
<proteinExistence type="predicted"/>
<evidence type="ECO:0000259" key="1">
    <source>
        <dbReference type="Pfam" id="PF13843"/>
    </source>
</evidence>
<dbReference type="InterPro" id="IPR029526">
    <property type="entry name" value="PGBD"/>
</dbReference>
<feature type="domain" description="PiggyBac transposable element-derived protein" evidence="1">
    <location>
        <begin position="2"/>
        <end position="48"/>
    </location>
</feature>